<dbReference type="HOGENOM" id="CLU_1715092_0_0_1"/>
<feature type="compositionally biased region" description="Polar residues" evidence="1">
    <location>
        <begin position="12"/>
        <end position="22"/>
    </location>
</feature>
<reference evidence="2 3" key="1">
    <citation type="journal article" date="2011" name="Science">
        <title>The ecoresponsive genome of Daphnia pulex.</title>
        <authorList>
            <person name="Colbourne J.K."/>
            <person name="Pfrender M.E."/>
            <person name="Gilbert D."/>
            <person name="Thomas W.K."/>
            <person name="Tucker A."/>
            <person name="Oakley T.H."/>
            <person name="Tokishita S."/>
            <person name="Aerts A."/>
            <person name="Arnold G.J."/>
            <person name="Basu M.K."/>
            <person name="Bauer D.J."/>
            <person name="Caceres C.E."/>
            <person name="Carmel L."/>
            <person name="Casola C."/>
            <person name="Choi J.H."/>
            <person name="Detter J.C."/>
            <person name="Dong Q."/>
            <person name="Dusheyko S."/>
            <person name="Eads B.D."/>
            <person name="Frohlich T."/>
            <person name="Geiler-Samerotte K.A."/>
            <person name="Gerlach D."/>
            <person name="Hatcher P."/>
            <person name="Jogdeo S."/>
            <person name="Krijgsveld J."/>
            <person name="Kriventseva E.V."/>
            <person name="Kultz D."/>
            <person name="Laforsch C."/>
            <person name="Lindquist E."/>
            <person name="Lopez J."/>
            <person name="Manak J.R."/>
            <person name="Muller J."/>
            <person name="Pangilinan J."/>
            <person name="Patwardhan R.P."/>
            <person name="Pitluck S."/>
            <person name="Pritham E.J."/>
            <person name="Rechtsteiner A."/>
            <person name="Rho M."/>
            <person name="Rogozin I.B."/>
            <person name="Sakarya O."/>
            <person name="Salamov A."/>
            <person name="Schaack S."/>
            <person name="Shapiro H."/>
            <person name="Shiga Y."/>
            <person name="Skalitzky C."/>
            <person name="Smith Z."/>
            <person name="Souvorov A."/>
            <person name="Sung W."/>
            <person name="Tang Z."/>
            <person name="Tsuchiya D."/>
            <person name="Tu H."/>
            <person name="Vos H."/>
            <person name="Wang M."/>
            <person name="Wolf Y.I."/>
            <person name="Yamagata H."/>
            <person name="Yamada T."/>
            <person name="Ye Y."/>
            <person name="Shaw J.R."/>
            <person name="Andrews J."/>
            <person name="Crease T.J."/>
            <person name="Tang H."/>
            <person name="Lucas S.M."/>
            <person name="Robertson H.M."/>
            <person name="Bork P."/>
            <person name="Koonin E.V."/>
            <person name="Zdobnov E.M."/>
            <person name="Grigoriev I.V."/>
            <person name="Lynch M."/>
            <person name="Boore J.L."/>
        </authorList>
    </citation>
    <scope>NUCLEOTIDE SEQUENCE [LARGE SCALE GENOMIC DNA]</scope>
</reference>
<dbReference type="PhylomeDB" id="E9HKZ9"/>
<evidence type="ECO:0000256" key="1">
    <source>
        <dbReference type="SAM" id="MobiDB-lite"/>
    </source>
</evidence>
<feature type="compositionally biased region" description="Pro residues" evidence="1">
    <location>
        <begin position="1"/>
        <end position="10"/>
    </location>
</feature>
<evidence type="ECO:0000313" key="3">
    <source>
        <dbReference type="Proteomes" id="UP000000305"/>
    </source>
</evidence>
<dbReference type="EMBL" id="GL732674">
    <property type="protein sequence ID" value="EFX67585.1"/>
    <property type="molecule type" value="Genomic_DNA"/>
</dbReference>
<dbReference type="KEGG" id="dpx:DAPPUDRAFT_115322"/>
<sequence>MDPVTTPPISNPDLSETSSATTEELFVQIDQEENGSPDEYGSSALIIDENERDDNNALATDSFDPLETPRTAKIQPPFTVNCPKKAAAETTTNVCTKPTQKPCLNCMLKAYAAQTADRSQQIEEEIVTITELQNNTVTIRFTLPAALNLAPKK</sequence>
<accession>E9HKZ9</accession>
<dbReference type="AlphaFoldDB" id="E9HKZ9"/>
<name>E9HKZ9_DAPPU</name>
<proteinExistence type="predicted"/>
<dbReference type="InParanoid" id="E9HKZ9"/>
<keyword evidence="3" id="KW-1185">Reference proteome</keyword>
<evidence type="ECO:0000313" key="2">
    <source>
        <dbReference type="EMBL" id="EFX67585.1"/>
    </source>
</evidence>
<gene>
    <name evidence="2" type="ORF">DAPPUDRAFT_115322</name>
</gene>
<dbReference type="Proteomes" id="UP000000305">
    <property type="component" value="Unassembled WGS sequence"/>
</dbReference>
<protein>
    <submittedName>
        <fullName evidence="2">Uncharacterized protein</fullName>
    </submittedName>
</protein>
<organism evidence="2 3">
    <name type="scientific">Daphnia pulex</name>
    <name type="common">Water flea</name>
    <dbReference type="NCBI Taxonomy" id="6669"/>
    <lineage>
        <taxon>Eukaryota</taxon>
        <taxon>Metazoa</taxon>
        <taxon>Ecdysozoa</taxon>
        <taxon>Arthropoda</taxon>
        <taxon>Crustacea</taxon>
        <taxon>Branchiopoda</taxon>
        <taxon>Diplostraca</taxon>
        <taxon>Cladocera</taxon>
        <taxon>Anomopoda</taxon>
        <taxon>Daphniidae</taxon>
        <taxon>Daphnia</taxon>
    </lineage>
</organism>
<feature type="region of interest" description="Disordered" evidence="1">
    <location>
        <begin position="1"/>
        <end position="72"/>
    </location>
</feature>